<dbReference type="InterPro" id="IPR005829">
    <property type="entry name" value="Sugar_transporter_CS"/>
</dbReference>
<evidence type="ECO:0000256" key="1">
    <source>
        <dbReference type="ARBA" id="ARBA00004651"/>
    </source>
</evidence>
<feature type="transmembrane region" description="Helical" evidence="7">
    <location>
        <begin position="348"/>
        <end position="369"/>
    </location>
</feature>
<dbReference type="InterPro" id="IPR036259">
    <property type="entry name" value="MFS_trans_sf"/>
</dbReference>
<keyword evidence="2" id="KW-0813">Transport</keyword>
<feature type="transmembrane region" description="Helical" evidence="7">
    <location>
        <begin position="97"/>
        <end position="118"/>
    </location>
</feature>
<feature type="transmembrane region" description="Helical" evidence="7">
    <location>
        <begin position="163"/>
        <end position="188"/>
    </location>
</feature>
<dbReference type="Gene3D" id="1.20.1250.20">
    <property type="entry name" value="MFS general substrate transporter like domains"/>
    <property type="match status" value="1"/>
</dbReference>
<proteinExistence type="predicted"/>
<dbReference type="Pfam" id="PF00083">
    <property type="entry name" value="Sugar_tr"/>
    <property type="match status" value="1"/>
</dbReference>
<name>A0ABU0I669_9HYPH</name>
<keyword evidence="10" id="KW-1185">Reference proteome</keyword>
<dbReference type="PROSITE" id="PS00217">
    <property type="entry name" value="SUGAR_TRANSPORT_2"/>
    <property type="match status" value="1"/>
</dbReference>
<evidence type="ECO:0000256" key="4">
    <source>
        <dbReference type="ARBA" id="ARBA00022692"/>
    </source>
</evidence>
<feature type="transmembrane region" description="Helical" evidence="7">
    <location>
        <begin position="251"/>
        <end position="275"/>
    </location>
</feature>
<reference evidence="9 10" key="1">
    <citation type="submission" date="2023-07" db="EMBL/GenBank/DDBJ databases">
        <title>Genomic Encyclopedia of Type Strains, Phase IV (KMG-IV): sequencing the most valuable type-strain genomes for metagenomic binning, comparative biology and taxonomic classification.</title>
        <authorList>
            <person name="Goeker M."/>
        </authorList>
    </citation>
    <scope>NUCLEOTIDE SEQUENCE [LARGE SCALE GENOMIC DNA]</scope>
    <source>
        <strain evidence="9 10">DSM 100301</strain>
    </source>
</reference>
<dbReference type="Proteomes" id="UP001235269">
    <property type="component" value="Unassembled WGS sequence"/>
</dbReference>
<evidence type="ECO:0000256" key="7">
    <source>
        <dbReference type="SAM" id="Phobius"/>
    </source>
</evidence>
<dbReference type="CDD" id="cd17369">
    <property type="entry name" value="MFS_ShiA_like"/>
    <property type="match status" value="1"/>
</dbReference>
<dbReference type="RefSeq" id="WP_307155955.1">
    <property type="nucleotide sequence ID" value="NZ_JAUSWH010000001.1"/>
</dbReference>
<dbReference type="InterPro" id="IPR011701">
    <property type="entry name" value="MFS"/>
</dbReference>
<keyword evidence="6 7" id="KW-0472">Membrane</keyword>
<feature type="transmembrane region" description="Helical" evidence="7">
    <location>
        <begin position="408"/>
        <end position="429"/>
    </location>
</feature>
<dbReference type="EMBL" id="JAUSWH010000001">
    <property type="protein sequence ID" value="MDQ0453716.1"/>
    <property type="molecule type" value="Genomic_DNA"/>
</dbReference>
<organism evidence="9 10">
    <name type="scientific">Rhizobium paknamense</name>
    <dbReference type="NCBI Taxonomy" id="1206817"/>
    <lineage>
        <taxon>Bacteria</taxon>
        <taxon>Pseudomonadati</taxon>
        <taxon>Pseudomonadota</taxon>
        <taxon>Alphaproteobacteria</taxon>
        <taxon>Hyphomicrobiales</taxon>
        <taxon>Rhizobiaceae</taxon>
        <taxon>Rhizobium/Agrobacterium group</taxon>
        <taxon>Rhizobium</taxon>
    </lineage>
</organism>
<feature type="transmembrane region" description="Helical" evidence="7">
    <location>
        <begin position="317"/>
        <end position="336"/>
    </location>
</feature>
<comment type="subcellular location">
    <subcellularLocation>
        <location evidence="1">Cell membrane</location>
        <topology evidence="1">Multi-pass membrane protein</topology>
    </subcellularLocation>
</comment>
<evidence type="ECO:0000256" key="6">
    <source>
        <dbReference type="ARBA" id="ARBA00023136"/>
    </source>
</evidence>
<dbReference type="PROSITE" id="PS50850">
    <property type="entry name" value="MFS"/>
    <property type="match status" value="1"/>
</dbReference>
<feature type="transmembrane region" description="Helical" evidence="7">
    <location>
        <begin position="62"/>
        <end position="85"/>
    </location>
</feature>
<evidence type="ECO:0000256" key="5">
    <source>
        <dbReference type="ARBA" id="ARBA00022989"/>
    </source>
</evidence>
<evidence type="ECO:0000259" key="8">
    <source>
        <dbReference type="PROSITE" id="PS50850"/>
    </source>
</evidence>
<dbReference type="PANTHER" id="PTHR43045">
    <property type="entry name" value="SHIKIMATE TRANSPORTER"/>
    <property type="match status" value="1"/>
</dbReference>
<feature type="transmembrane region" description="Helical" evidence="7">
    <location>
        <begin position="24"/>
        <end position="50"/>
    </location>
</feature>
<feature type="transmembrane region" description="Helical" evidence="7">
    <location>
        <begin position="287"/>
        <end position="305"/>
    </location>
</feature>
<evidence type="ECO:0000313" key="9">
    <source>
        <dbReference type="EMBL" id="MDQ0453716.1"/>
    </source>
</evidence>
<dbReference type="InterPro" id="IPR005828">
    <property type="entry name" value="MFS_sugar_transport-like"/>
</dbReference>
<feature type="domain" description="Major facilitator superfamily (MFS) profile" evidence="8">
    <location>
        <begin position="24"/>
        <end position="435"/>
    </location>
</feature>
<evidence type="ECO:0000256" key="2">
    <source>
        <dbReference type="ARBA" id="ARBA00022448"/>
    </source>
</evidence>
<dbReference type="Pfam" id="PF07690">
    <property type="entry name" value="MFS_1"/>
    <property type="match status" value="1"/>
</dbReference>
<keyword evidence="3" id="KW-1003">Cell membrane</keyword>
<evidence type="ECO:0000313" key="10">
    <source>
        <dbReference type="Proteomes" id="UP001235269"/>
    </source>
</evidence>
<evidence type="ECO:0000256" key="3">
    <source>
        <dbReference type="ARBA" id="ARBA00022475"/>
    </source>
</evidence>
<comment type="caution">
    <text evidence="9">The sequence shown here is derived from an EMBL/GenBank/DDBJ whole genome shotgun (WGS) entry which is preliminary data.</text>
</comment>
<sequence>MATPIAEHGATGAPNAKKLDLRRIMLASVIGTTIEWYDLFIFATASALVFNKVFFPSFDPLAGTLLAFSTFASAYLSRMLGAALFGHFGDRLGRKSTLMISLSLMGLATFAIGLLPGYDTLGAWAPILLVVLRLLQGLALGGEWGGAVLLAVEHAPKDKRGLYGSWVQIGVPAGTFLANSAFLIMSALLPPESFLLWGWRLPFLVSILLVAIGLYVRLSVTETPSFASYAKQAEKHRIPLADLLRKHWGTVLLGGVATLSIGSSFNLIAVFGLSYGTQTLKLPKQDVLTMILIACAFCVPLLPFFGRLSDRIGRRKVILAGIIAEILFAFPMFWLMDNGGLPGVLLGFLLMMSAFAANFGPIATFLAELFETGLRYTGLSLCYMLAGVLGSALTPIITSWLVATTGNAASVAWYMMGASALSAITLVILSRRVTVSA</sequence>
<keyword evidence="5 7" id="KW-1133">Transmembrane helix</keyword>
<dbReference type="SUPFAM" id="SSF103473">
    <property type="entry name" value="MFS general substrate transporter"/>
    <property type="match status" value="1"/>
</dbReference>
<feature type="transmembrane region" description="Helical" evidence="7">
    <location>
        <begin position="124"/>
        <end position="151"/>
    </location>
</feature>
<feature type="transmembrane region" description="Helical" evidence="7">
    <location>
        <begin position="194"/>
        <end position="216"/>
    </location>
</feature>
<dbReference type="InterPro" id="IPR020846">
    <property type="entry name" value="MFS_dom"/>
</dbReference>
<dbReference type="PANTHER" id="PTHR43045:SF1">
    <property type="entry name" value="SHIKIMATE TRANSPORTER"/>
    <property type="match status" value="1"/>
</dbReference>
<gene>
    <name evidence="9" type="ORF">QO005_000031</name>
</gene>
<feature type="transmembrane region" description="Helical" evidence="7">
    <location>
        <begin position="381"/>
        <end position="402"/>
    </location>
</feature>
<protein>
    <submittedName>
        <fullName evidence="9">Metabolite-proton symporter</fullName>
    </submittedName>
</protein>
<accession>A0ABU0I669</accession>
<keyword evidence="4 7" id="KW-0812">Transmembrane</keyword>